<protein>
    <recommendedName>
        <fullName evidence="3">Apea-like HEPN domain-containing protein</fullName>
    </recommendedName>
</protein>
<evidence type="ECO:0008006" key="3">
    <source>
        <dbReference type="Google" id="ProtNLM"/>
    </source>
</evidence>
<dbReference type="RefSeq" id="WP_407143729.1">
    <property type="nucleotide sequence ID" value="NZ_JBGQQI010000072.1"/>
</dbReference>
<dbReference type="EMBL" id="JBGQQK010000070">
    <property type="protein sequence ID" value="MFL2104030.1"/>
    <property type="molecule type" value="Genomic_DNA"/>
</dbReference>
<reference evidence="1 2" key="1">
    <citation type="submission" date="2024-08" db="EMBL/GenBank/DDBJ databases">
        <authorList>
            <person name="Arias E."/>
        </authorList>
    </citation>
    <scope>NUCLEOTIDE SEQUENCE [LARGE SCALE GENOMIC DNA]</scope>
    <source>
        <strain evidence="1 2">FAM 24106</strain>
    </source>
</reference>
<accession>A0ABW8UMB0</accession>
<proteinExistence type="predicted"/>
<sequence>MKILNLMGELKEEVILSQTLDIRLRPVSMTLKEYPEIYSDLVNIIYKEFLNEYIKENLDNAGTFFILEKTKRVSMIEKKINHNINSYSKLISDKYASRNSIALLFNEIYVNLDFETNNVLNNNFAGYLEKELDEIYLAIINFLKPVFNFGNKSLNSFNIISDSMTYSTVLQYTYLECFRIRQVEQYTSLQSKFEDELNDLVCFQPYFDKMLKLETEKTIFILKYLPEGNGEVNEFLSMISILELLKRKSHNWTEEERIELAKYLNSSPKNIDNNIAEVKLILQIRNKLVHAEYYKLSKLLKEYRQKYIVNFWFDTSELTLESWTFGRINSRITTITQNVLLDFFGIDNRKRADNERFMTEQLP</sequence>
<evidence type="ECO:0000313" key="1">
    <source>
        <dbReference type="EMBL" id="MFL2104030.1"/>
    </source>
</evidence>
<dbReference type="Proteomes" id="UP001625374">
    <property type="component" value="Unassembled WGS sequence"/>
</dbReference>
<gene>
    <name evidence="1" type="ORF">ACEN37_12385</name>
</gene>
<name>A0ABW8UMB0_9LACT</name>
<evidence type="ECO:0000313" key="2">
    <source>
        <dbReference type="Proteomes" id="UP001625374"/>
    </source>
</evidence>
<keyword evidence="2" id="KW-1185">Reference proteome</keyword>
<organism evidence="1 2">
    <name type="scientific">Marinilactibacillus psychrotolerans</name>
    <dbReference type="NCBI Taxonomy" id="191770"/>
    <lineage>
        <taxon>Bacteria</taxon>
        <taxon>Bacillati</taxon>
        <taxon>Bacillota</taxon>
        <taxon>Bacilli</taxon>
        <taxon>Lactobacillales</taxon>
        <taxon>Carnobacteriaceae</taxon>
        <taxon>Marinilactibacillus</taxon>
    </lineage>
</organism>
<comment type="caution">
    <text evidence="1">The sequence shown here is derived from an EMBL/GenBank/DDBJ whole genome shotgun (WGS) entry which is preliminary data.</text>
</comment>